<reference evidence="1 2" key="1">
    <citation type="submission" date="2015-08" db="EMBL/GenBank/DDBJ databases">
        <title>Draft Genome Sequence of Bacillus vietnamensis UCD-SED5.</title>
        <authorList>
            <person name="Lee R.D."/>
            <person name="Jospin G."/>
            <person name="Lang J.M."/>
            <person name="Coil D.A."/>
            <person name="Eisen J.A."/>
        </authorList>
    </citation>
    <scope>NUCLEOTIDE SEQUENCE [LARGE SCALE GENOMIC DNA]</scope>
    <source>
        <strain evidence="1 2">UCD-SED5</strain>
    </source>
</reference>
<dbReference type="eggNOG" id="COG4326">
    <property type="taxonomic scope" value="Bacteria"/>
</dbReference>
<sequence length="134" mass="15017">MLNKFLSSIGIGHVKVDTIVHTTEISPGDHIKGDIVLKGGMADQPVNEVQLLLLLKYEEDKQDSDFSYHEKDLDTITLDNIGTIKAGEEKRIPFEFPTNVEHPKTTDTEQTILRTTVDIPQAVDPTDEDSIFVR</sequence>
<dbReference type="RefSeq" id="WP_060671951.1">
    <property type="nucleotide sequence ID" value="NZ_JBCNGU010000018.1"/>
</dbReference>
<dbReference type="Pfam" id="PF07070">
    <property type="entry name" value="Spo0M"/>
    <property type="match status" value="1"/>
</dbReference>
<dbReference type="PATRIC" id="fig|218284.4.peg.3190"/>
<organism evidence="1 2">
    <name type="scientific">Rossellomorea vietnamensis</name>
    <dbReference type="NCBI Taxonomy" id="218284"/>
    <lineage>
        <taxon>Bacteria</taxon>
        <taxon>Bacillati</taxon>
        <taxon>Bacillota</taxon>
        <taxon>Bacilli</taxon>
        <taxon>Bacillales</taxon>
        <taxon>Bacillaceae</taxon>
        <taxon>Rossellomorea</taxon>
    </lineage>
</organism>
<gene>
    <name evidence="1" type="ORF">AM506_07870</name>
</gene>
<dbReference type="AlphaFoldDB" id="A0A0P6WFJ3"/>
<dbReference type="OrthoDB" id="2402463at2"/>
<evidence type="ECO:0000313" key="1">
    <source>
        <dbReference type="EMBL" id="KPL59983.1"/>
    </source>
</evidence>
<name>A0A0P6WFJ3_9BACI</name>
<dbReference type="PANTHER" id="PTHR40053">
    <property type="entry name" value="SPORULATION-CONTROL PROTEIN SPO0M"/>
    <property type="match status" value="1"/>
</dbReference>
<accession>A0A0P6WFJ3</accession>
<evidence type="ECO:0000313" key="2">
    <source>
        <dbReference type="Proteomes" id="UP000050398"/>
    </source>
</evidence>
<dbReference type="InterPro" id="IPR009776">
    <property type="entry name" value="Spore_0_M"/>
</dbReference>
<dbReference type="Proteomes" id="UP000050398">
    <property type="component" value="Unassembled WGS sequence"/>
</dbReference>
<proteinExistence type="predicted"/>
<dbReference type="EMBL" id="LIXZ01000005">
    <property type="protein sequence ID" value="KPL59983.1"/>
    <property type="molecule type" value="Genomic_DNA"/>
</dbReference>
<comment type="caution">
    <text evidence="1">The sequence shown here is derived from an EMBL/GenBank/DDBJ whole genome shotgun (WGS) entry which is preliminary data.</text>
</comment>
<protein>
    <submittedName>
        <fullName evidence="1">Uncharacterized protein</fullName>
    </submittedName>
</protein>
<dbReference type="PANTHER" id="PTHR40053:SF1">
    <property type="entry name" value="SPORULATION-CONTROL PROTEIN SPO0M"/>
    <property type="match status" value="1"/>
</dbReference>